<keyword evidence="7" id="KW-1185">Reference proteome</keyword>
<name>A0AA39T0L4_9PEZI</name>
<dbReference type="InterPro" id="IPR002938">
    <property type="entry name" value="FAD-bd"/>
</dbReference>
<gene>
    <name evidence="6" type="ORF">B0T17DRAFT_501581</name>
</gene>
<dbReference type="GO" id="GO:0044550">
    <property type="term" value="P:secondary metabolite biosynthetic process"/>
    <property type="evidence" value="ECO:0007669"/>
    <property type="project" value="TreeGrafter"/>
</dbReference>
<dbReference type="Gene3D" id="3.50.50.60">
    <property type="entry name" value="FAD/NAD(P)-binding domain"/>
    <property type="match status" value="1"/>
</dbReference>
<comment type="similarity">
    <text evidence="1">Belongs to the paxM FAD-dependent monooxygenase family.</text>
</comment>
<evidence type="ECO:0000313" key="6">
    <source>
        <dbReference type="EMBL" id="KAK0609586.1"/>
    </source>
</evidence>
<reference evidence="6" key="1">
    <citation type="submission" date="2023-06" db="EMBL/GenBank/DDBJ databases">
        <title>Genome-scale phylogeny and comparative genomics of the fungal order Sordariales.</title>
        <authorList>
            <consortium name="Lawrence Berkeley National Laboratory"/>
            <person name="Hensen N."/>
            <person name="Bonometti L."/>
            <person name="Westerberg I."/>
            <person name="Brannstrom I.O."/>
            <person name="Guillou S."/>
            <person name="Cros-Aarteil S."/>
            <person name="Calhoun S."/>
            <person name="Haridas S."/>
            <person name="Kuo A."/>
            <person name="Mondo S."/>
            <person name="Pangilinan J."/>
            <person name="Riley R."/>
            <person name="LaButti K."/>
            <person name="Andreopoulos B."/>
            <person name="Lipzen A."/>
            <person name="Chen C."/>
            <person name="Yanf M."/>
            <person name="Daum C."/>
            <person name="Ng V."/>
            <person name="Clum A."/>
            <person name="Steindorff A."/>
            <person name="Ohm R."/>
            <person name="Martin F."/>
            <person name="Silar P."/>
            <person name="Natvig D."/>
            <person name="Lalanne C."/>
            <person name="Gautier V."/>
            <person name="Ament-velasquez S.L."/>
            <person name="Kruys A."/>
            <person name="Hutchinson M.I."/>
            <person name="Powell A.J."/>
            <person name="Barry K."/>
            <person name="Miller A.N."/>
            <person name="Grigoriev I.V."/>
            <person name="Debuchy R."/>
            <person name="Gladieux P."/>
            <person name="Thoren M.H."/>
            <person name="Johannesson H."/>
        </authorList>
    </citation>
    <scope>NUCLEOTIDE SEQUENCE</scope>
    <source>
        <strain evidence="6">SMH3391-2</strain>
    </source>
</reference>
<dbReference type="SUPFAM" id="SSF51905">
    <property type="entry name" value="FAD/NAD(P)-binding domain"/>
    <property type="match status" value="1"/>
</dbReference>
<dbReference type="InterPro" id="IPR051104">
    <property type="entry name" value="FAD_monoxygenase"/>
</dbReference>
<evidence type="ECO:0000259" key="5">
    <source>
        <dbReference type="Pfam" id="PF01494"/>
    </source>
</evidence>
<accession>A0AA39T0L4</accession>
<keyword evidence="4" id="KW-0560">Oxidoreductase</keyword>
<feature type="domain" description="FAD-binding" evidence="5">
    <location>
        <begin position="8"/>
        <end position="346"/>
    </location>
</feature>
<evidence type="ECO:0000256" key="2">
    <source>
        <dbReference type="ARBA" id="ARBA00022630"/>
    </source>
</evidence>
<evidence type="ECO:0000256" key="1">
    <source>
        <dbReference type="ARBA" id="ARBA00007992"/>
    </source>
</evidence>
<sequence length="474" mass="51905">MAINTPTIKVAIIGGGPGGLAAAIELGKLPFVSWTLYEKKPQISETGGGISLQRHTWRMLELLGADGNITAGDYFRPEDGHTVQHRNARDGTLLGKSYTPEDTPPKQASCRMVRPKLQGALLKEVDQAKIQLSKKLVAIEKLQDGGKLRIVFEDGFEDEVDLLVGADGIRSAVRQFLFPSHNLSYIGQSAYRTLTSTSAISAHLTSKNIEFAPLRGPIFWHNVGGKYVYTCPLGGDVFEVTARIRRLPDGQDHVSWGQPYDLHHLLSEYEEFCPAVREILTVAAAEGNTQEFAMFSGPRLERCVGDEDRGEAVALLGDASHPLSGAFGAGAGFALEDAYTLGKALEWSFGRRGDGSDKGVDVERAVAEGLRLYDRTRSPHYKDLYGVLDKMGALNAALVKEGLPVDDEISERVKRAWGAKNDWMYYYKADEIIRLAILELDRKEGVEEVSNTVIDGVGNVKLDGSEMVEVRIGI</sequence>
<evidence type="ECO:0000256" key="3">
    <source>
        <dbReference type="ARBA" id="ARBA00022827"/>
    </source>
</evidence>
<dbReference type="Pfam" id="PF01494">
    <property type="entry name" value="FAD_binding_3"/>
    <property type="match status" value="1"/>
</dbReference>
<comment type="caution">
    <text evidence="6">The sequence shown here is derived from an EMBL/GenBank/DDBJ whole genome shotgun (WGS) entry which is preliminary data.</text>
</comment>
<dbReference type="InterPro" id="IPR036188">
    <property type="entry name" value="FAD/NAD-bd_sf"/>
</dbReference>
<evidence type="ECO:0000256" key="4">
    <source>
        <dbReference type="ARBA" id="ARBA00023002"/>
    </source>
</evidence>
<evidence type="ECO:0000313" key="7">
    <source>
        <dbReference type="Proteomes" id="UP001174934"/>
    </source>
</evidence>
<dbReference type="EMBL" id="JAULSR010000013">
    <property type="protein sequence ID" value="KAK0609586.1"/>
    <property type="molecule type" value="Genomic_DNA"/>
</dbReference>
<dbReference type="PANTHER" id="PTHR46720">
    <property type="entry name" value="HYDROXYLASE, PUTATIVE (AFU_ORTHOLOGUE AFUA_3G01460)-RELATED"/>
    <property type="match status" value="1"/>
</dbReference>
<dbReference type="AlphaFoldDB" id="A0AA39T0L4"/>
<dbReference type="GO" id="GO:0071949">
    <property type="term" value="F:FAD binding"/>
    <property type="evidence" value="ECO:0007669"/>
    <property type="project" value="InterPro"/>
</dbReference>
<dbReference type="PRINTS" id="PR00420">
    <property type="entry name" value="RNGMNOXGNASE"/>
</dbReference>
<dbReference type="Proteomes" id="UP001174934">
    <property type="component" value="Unassembled WGS sequence"/>
</dbReference>
<keyword evidence="2" id="KW-0285">Flavoprotein</keyword>
<dbReference type="GO" id="GO:0016491">
    <property type="term" value="F:oxidoreductase activity"/>
    <property type="evidence" value="ECO:0007669"/>
    <property type="project" value="UniProtKB-KW"/>
</dbReference>
<organism evidence="6 7">
    <name type="scientific">Bombardia bombarda</name>
    <dbReference type="NCBI Taxonomy" id="252184"/>
    <lineage>
        <taxon>Eukaryota</taxon>
        <taxon>Fungi</taxon>
        <taxon>Dikarya</taxon>
        <taxon>Ascomycota</taxon>
        <taxon>Pezizomycotina</taxon>
        <taxon>Sordariomycetes</taxon>
        <taxon>Sordariomycetidae</taxon>
        <taxon>Sordariales</taxon>
        <taxon>Lasiosphaeriaceae</taxon>
        <taxon>Bombardia</taxon>
    </lineage>
</organism>
<protein>
    <recommendedName>
        <fullName evidence="5">FAD-binding domain-containing protein</fullName>
    </recommendedName>
</protein>
<keyword evidence="3" id="KW-0274">FAD</keyword>
<dbReference type="PANTHER" id="PTHR46720:SF3">
    <property type="entry name" value="FAD-BINDING DOMAIN-CONTAINING PROTEIN-RELATED"/>
    <property type="match status" value="1"/>
</dbReference>
<proteinExistence type="inferred from homology"/>